<dbReference type="Pfam" id="PF00903">
    <property type="entry name" value="Glyoxalase"/>
    <property type="match status" value="1"/>
</dbReference>
<feature type="domain" description="Glyoxalase/fosfomycin resistance/dioxygenase" evidence="1">
    <location>
        <begin position="5"/>
        <end position="134"/>
    </location>
</feature>
<dbReference type="CDD" id="cd06588">
    <property type="entry name" value="PhnB_like"/>
    <property type="match status" value="1"/>
</dbReference>
<dbReference type="SUPFAM" id="SSF54593">
    <property type="entry name" value="Glyoxalase/Bleomycin resistance protein/Dihydroxybiphenyl dioxygenase"/>
    <property type="match status" value="1"/>
</dbReference>
<evidence type="ECO:0000313" key="3">
    <source>
        <dbReference type="Proteomes" id="UP000640489"/>
    </source>
</evidence>
<dbReference type="PANTHER" id="PTHR33990:SF1">
    <property type="entry name" value="PROTEIN YJDN"/>
    <property type="match status" value="1"/>
</dbReference>
<reference evidence="2" key="1">
    <citation type="submission" date="2020-11" db="EMBL/GenBank/DDBJ databases">
        <title>Nocardioides sp. nov., isolated from Soil of Cynanchum wilfordii Hemsley rhizosphere.</title>
        <authorList>
            <person name="Lee J.-S."/>
            <person name="Suh M.K."/>
            <person name="Kim J.-S."/>
        </authorList>
    </citation>
    <scope>NUCLEOTIDE SEQUENCE</scope>
    <source>
        <strain evidence="2">KCTC 19275</strain>
    </source>
</reference>
<keyword evidence="3" id="KW-1185">Reference proteome</keyword>
<evidence type="ECO:0000313" key="2">
    <source>
        <dbReference type="EMBL" id="MBF4761929.1"/>
    </source>
</evidence>
<sequence length="140" mass="15031">MASKLNPYLQFRDNARDAMTFYQGVFGGDLNVSTFGEYGGEGGTHGAAADGVMHAQLEAPNGFTLMASDIPPGMDTGGDVKNGTISISGDDDDDLRDYFDKLSDGGQVTMPLEKQMWGDEFGMLTDRFGIDWMVNIAAAQ</sequence>
<dbReference type="InterPro" id="IPR029068">
    <property type="entry name" value="Glyas_Bleomycin-R_OHBP_Dase"/>
</dbReference>
<dbReference type="Gene3D" id="3.10.180.10">
    <property type="entry name" value="2,3-Dihydroxybiphenyl 1,2-Dioxygenase, domain 1"/>
    <property type="match status" value="1"/>
</dbReference>
<organism evidence="2 3">
    <name type="scientific">Nocardioides islandensis</name>
    <dbReference type="NCBI Taxonomy" id="433663"/>
    <lineage>
        <taxon>Bacteria</taxon>
        <taxon>Bacillati</taxon>
        <taxon>Actinomycetota</taxon>
        <taxon>Actinomycetes</taxon>
        <taxon>Propionibacteriales</taxon>
        <taxon>Nocardioidaceae</taxon>
        <taxon>Nocardioides</taxon>
    </lineage>
</organism>
<accession>A0A930V6T0</accession>
<proteinExistence type="predicted"/>
<protein>
    <submittedName>
        <fullName evidence="2">VOC family protein</fullName>
    </submittedName>
</protein>
<evidence type="ECO:0000259" key="1">
    <source>
        <dbReference type="Pfam" id="PF00903"/>
    </source>
</evidence>
<dbReference type="AlphaFoldDB" id="A0A930V6T0"/>
<name>A0A930V6T0_9ACTN</name>
<dbReference type="PANTHER" id="PTHR33990">
    <property type="entry name" value="PROTEIN YJDN-RELATED"/>
    <property type="match status" value="1"/>
</dbReference>
<gene>
    <name evidence="2" type="ORF">ISU07_02210</name>
</gene>
<dbReference type="Proteomes" id="UP000640489">
    <property type="component" value="Unassembled WGS sequence"/>
</dbReference>
<dbReference type="RefSeq" id="WP_194705106.1">
    <property type="nucleotide sequence ID" value="NZ_JADKPN010000001.1"/>
</dbReference>
<dbReference type="InterPro" id="IPR004360">
    <property type="entry name" value="Glyas_Fos-R_dOase_dom"/>
</dbReference>
<dbReference type="EMBL" id="JADKPN010000001">
    <property type="protein sequence ID" value="MBF4761929.1"/>
    <property type="molecule type" value="Genomic_DNA"/>
</dbReference>
<comment type="caution">
    <text evidence="2">The sequence shown here is derived from an EMBL/GenBank/DDBJ whole genome shotgun (WGS) entry which is preliminary data.</text>
</comment>
<dbReference type="InterPro" id="IPR028973">
    <property type="entry name" value="PhnB-like"/>
</dbReference>